<reference evidence="2 3" key="1">
    <citation type="journal article" date="2023" name="G3 (Bethesda)">
        <title>A chromosome-length genome assembly and annotation of blackberry (Rubus argutus, cv. 'Hillquist').</title>
        <authorList>
            <person name="Bruna T."/>
            <person name="Aryal R."/>
            <person name="Dudchenko O."/>
            <person name="Sargent D.J."/>
            <person name="Mead D."/>
            <person name="Buti M."/>
            <person name="Cavallini A."/>
            <person name="Hytonen T."/>
            <person name="Andres J."/>
            <person name="Pham M."/>
            <person name="Weisz D."/>
            <person name="Mascagni F."/>
            <person name="Usai G."/>
            <person name="Natali L."/>
            <person name="Bassil N."/>
            <person name="Fernandez G.E."/>
            <person name="Lomsadze A."/>
            <person name="Armour M."/>
            <person name="Olukolu B."/>
            <person name="Poorten T."/>
            <person name="Britton C."/>
            <person name="Davik J."/>
            <person name="Ashrafi H."/>
            <person name="Aiden E.L."/>
            <person name="Borodovsky M."/>
            <person name="Worthington M."/>
        </authorList>
    </citation>
    <scope>NUCLEOTIDE SEQUENCE [LARGE SCALE GENOMIC DNA]</scope>
    <source>
        <strain evidence="2">PI 553951</strain>
    </source>
</reference>
<keyword evidence="1" id="KW-1133">Transmembrane helix</keyword>
<sequence length="153" mass="17325">MSETKECCYLCVLKFLLPLGFLALLLWLCLIPKPPRYTIVDFTIPKSDLDIDGLRKDTVGENTMAAFHQGRRRTLRVVDHVEVVNQHLRMAICVSILNGTAELKVALRTRIQYGTWGIKSNHHGVHLQAALPIGADGKISGKKKKIKLRRHFK</sequence>
<dbReference type="Proteomes" id="UP001457282">
    <property type="component" value="Unassembled WGS sequence"/>
</dbReference>
<gene>
    <name evidence="2" type="ORF">M0R45_012984</name>
</gene>
<protein>
    <submittedName>
        <fullName evidence="2">Uncharacterized protein</fullName>
    </submittedName>
</protein>
<evidence type="ECO:0000313" key="3">
    <source>
        <dbReference type="Proteomes" id="UP001457282"/>
    </source>
</evidence>
<feature type="transmembrane region" description="Helical" evidence="1">
    <location>
        <begin position="7"/>
        <end position="28"/>
    </location>
</feature>
<name>A0AAW1XI74_RUBAR</name>
<accession>A0AAW1XI74</accession>
<evidence type="ECO:0000256" key="1">
    <source>
        <dbReference type="SAM" id="Phobius"/>
    </source>
</evidence>
<keyword evidence="1" id="KW-0812">Transmembrane</keyword>
<dbReference type="EMBL" id="JBEDUW010000003">
    <property type="protein sequence ID" value="KAK9936123.1"/>
    <property type="molecule type" value="Genomic_DNA"/>
</dbReference>
<evidence type="ECO:0000313" key="2">
    <source>
        <dbReference type="EMBL" id="KAK9936123.1"/>
    </source>
</evidence>
<proteinExistence type="predicted"/>
<keyword evidence="1" id="KW-0472">Membrane</keyword>
<organism evidence="2 3">
    <name type="scientific">Rubus argutus</name>
    <name type="common">Southern blackberry</name>
    <dbReference type="NCBI Taxonomy" id="59490"/>
    <lineage>
        <taxon>Eukaryota</taxon>
        <taxon>Viridiplantae</taxon>
        <taxon>Streptophyta</taxon>
        <taxon>Embryophyta</taxon>
        <taxon>Tracheophyta</taxon>
        <taxon>Spermatophyta</taxon>
        <taxon>Magnoliopsida</taxon>
        <taxon>eudicotyledons</taxon>
        <taxon>Gunneridae</taxon>
        <taxon>Pentapetalae</taxon>
        <taxon>rosids</taxon>
        <taxon>fabids</taxon>
        <taxon>Rosales</taxon>
        <taxon>Rosaceae</taxon>
        <taxon>Rosoideae</taxon>
        <taxon>Rosoideae incertae sedis</taxon>
        <taxon>Rubus</taxon>
    </lineage>
</organism>
<dbReference type="AlphaFoldDB" id="A0AAW1XI74"/>
<keyword evidence="3" id="KW-1185">Reference proteome</keyword>
<comment type="caution">
    <text evidence="2">The sequence shown here is derived from an EMBL/GenBank/DDBJ whole genome shotgun (WGS) entry which is preliminary data.</text>
</comment>